<proteinExistence type="predicted"/>
<name>A0ACD2ZWU8_9AGAR</name>
<evidence type="ECO:0000313" key="1">
    <source>
        <dbReference type="EMBL" id="TFK57865.1"/>
    </source>
</evidence>
<dbReference type="Proteomes" id="UP000308600">
    <property type="component" value="Unassembled WGS sequence"/>
</dbReference>
<evidence type="ECO:0000313" key="2">
    <source>
        <dbReference type="Proteomes" id="UP000308600"/>
    </source>
</evidence>
<gene>
    <name evidence="1" type="ORF">BDN72DRAFT_180264</name>
</gene>
<reference evidence="1 2" key="1">
    <citation type="journal article" date="2019" name="Nat. Ecol. Evol.">
        <title>Megaphylogeny resolves global patterns of mushroom evolution.</title>
        <authorList>
            <person name="Varga T."/>
            <person name="Krizsan K."/>
            <person name="Foldi C."/>
            <person name="Dima B."/>
            <person name="Sanchez-Garcia M."/>
            <person name="Sanchez-Ramirez S."/>
            <person name="Szollosi G.J."/>
            <person name="Szarkandi J.G."/>
            <person name="Papp V."/>
            <person name="Albert L."/>
            <person name="Andreopoulos W."/>
            <person name="Angelini C."/>
            <person name="Antonin V."/>
            <person name="Barry K.W."/>
            <person name="Bougher N.L."/>
            <person name="Buchanan P."/>
            <person name="Buyck B."/>
            <person name="Bense V."/>
            <person name="Catcheside P."/>
            <person name="Chovatia M."/>
            <person name="Cooper J."/>
            <person name="Damon W."/>
            <person name="Desjardin D."/>
            <person name="Finy P."/>
            <person name="Geml J."/>
            <person name="Haridas S."/>
            <person name="Hughes K."/>
            <person name="Justo A."/>
            <person name="Karasinski D."/>
            <person name="Kautmanova I."/>
            <person name="Kiss B."/>
            <person name="Kocsube S."/>
            <person name="Kotiranta H."/>
            <person name="LaButti K.M."/>
            <person name="Lechner B.E."/>
            <person name="Liimatainen K."/>
            <person name="Lipzen A."/>
            <person name="Lukacs Z."/>
            <person name="Mihaltcheva S."/>
            <person name="Morgado L.N."/>
            <person name="Niskanen T."/>
            <person name="Noordeloos M.E."/>
            <person name="Ohm R.A."/>
            <person name="Ortiz-Santana B."/>
            <person name="Ovrebo C."/>
            <person name="Racz N."/>
            <person name="Riley R."/>
            <person name="Savchenko A."/>
            <person name="Shiryaev A."/>
            <person name="Soop K."/>
            <person name="Spirin V."/>
            <person name="Szebenyi C."/>
            <person name="Tomsovsky M."/>
            <person name="Tulloss R.E."/>
            <person name="Uehling J."/>
            <person name="Grigoriev I.V."/>
            <person name="Vagvolgyi C."/>
            <person name="Papp T."/>
            <person name="Martin F.M."/>
            <person name="Miettinen O."/>
            <person name="Hibbett D.S."/>
            <person name="Nagy L.G."/>
        </authorList>
    </citation>
    <scope>NUCLEOTIDE SEQUENCE [LARGE SCALE GENOMIC DNA]</scope>
    <source>
        <strain evidence="1 2">NL-1719</strain>
    </source>
</reference>
<sequence>MDEQPAPPPRLLVNPYHETPPDFSQLNDQFTAETRQALVNAGDTPQAANQKLLASWNAINLGKRNQWDLQVTADEERRVTQLREAHEEQQRREQTRRDELQAELDKKNVKIPSIDFGLSTPSNSHVRPCRYALRQLTDKEYVHLWYFTKAGIKEARRDLLPSADAMDSEVGHVDGKGTVRFVKETSLARPSPNCIPDSQLPWDDVIDASRQLVFYMRESRWPEEHCHAVDTFFDNLGAYRVASYEDNGAEAVSLYQDEVRRDWHWQLKSQAGPVFNLAMINEIRMMKCKNRVREEKGDKAM</sequence>
<organism evidence="1 2">
    <name type="scientific">Pluteus cervinus</name>
    <dbReference type="NCBI Taxonomy" id="181527"/>
    <lineage>
        <taxon>Eukaryota</taxon>
        <taxon>Fungi</taxon>
        <taxon>Dikarya</taxon>
        <taxon>Basidiomycota</taxon>
        <taxon>Agaricomycotina</taxon>
        <taxon>Agaricomycetes</taxon>
        <taxon>Agaricomycetidae</taxon>
        <taxon>Agaricales</taxon>
        <taxon>Pluteineae</taxon>
        <taxon>Pluteaceae</taxon>
        <taxon>Pluteus</taxon>
    </lineage>
</organism>
<keyword evidence="2" id="KW-1185">Reference proteome</keyword>
<accession>A0ACD2ZWU8</accession>
<dbReference type="EMBL" id="ML209943">
    <property type="protein sequence ID" value="TFK57865.1"/>
    <property type="molecule type" value="Genomic_DNA"/>
</dbReference>
<protein>
    <submittedName>
        <fullName evidence="1">Uncharacterized protein</fullName>
    </submittedName>
</protein>